<feature type="transmembrane region" description="Helical" evidence="1">
    <location>
        <begin position="117"/>
        <end position="137"/>
    </location>
</feature>
<feature type="transmembrane region" description="Helical" evidence="1">
    <location>
        <begin position="543"/>
        <end position="561"/>
    </location>
</feature>
<dbReference type="EMBL" id="MHUZ01000019">
    <property type="protein sequence ID" value="OHA85734.1"/>
    <property type="molecule type" value="Genomic_DNA"/>
</dbReference>
<feature type="transmembrane region" description="Helical" evidence="1">
    <location>
        <begin position="419"/>
        <end position="438"/>
    </location>
</feature>
<comment type="caution">
    <text evidence="2">The sequence shown here is derived from an EMBL/GenBank/DDBJ whole genome shotgun (WGS) entry which is preliminary data.</text>
</comment>
<feature type="transmembrane region" description="Helical" evidence="1">
    <location>
        <begin position="450"/>
        <end position="470"/>
    </location>
</feature>
<dbReference type="AlphaFoldDB" id="A0A1G2SL36"/>
<dbReference type="PANTHER" id="PTHR38434">
    <property type="entry name" value="BLL2549 PROTEIN"/>
    <property type="match status" value="1"/>
</dbReference>
<dbReference type="InterPro" id="IPR019286">
    <property type="entry name" value="DUF2339_TM"/>
</dbReference>
<name>A0A1G2SL36_9BACT</name>
<proteinExistence type="predicted"/>
<keyword evidence="1" id="KW-1133">Transmembrane helix</keyword>
<feature type="transmembrane region" description="Helical" evidence="1">
    <location>
        <begin position="335"/>
        <end position="357"/>
    </location>
</feature>
<feature type="transmembrane region" description="Helical" evidence="1">
    <location>
        <begin position="364"/>
        <end position="382"/>
    </location>
</feature>
<gene>
    <name evidence="2" type="ORF">A2591_02155</name>
</gene>
<feature type="transmembrane region" description="Helical" evidence="1">
    <location>
        <begin position="93"/>
        <end position="111"/>
    </location>
</feature>
<reference evidence="2 3" key="1">
    <citation type="journal article" date="2016" name="Nat. Commun.">
        <title>Thousands of microbial genomes shed light on interconnected biogeochemical processes in an aquifer system.</title>
        <authorList>
            <person name="Anantharaman K."/>
            <person name="Brown C.T."/>
            <person name="Hug L.A."/>
            <person name="Sharon I."/>
            <person name="Castelle C.J."/>
            <person name="Probst A.J."/>
            <person name="Thomas B.C."/>
            <person name="Singh A."/>
            <person name="Wilkins M.J."/>
            <person name="Karaoz U."/>
            <person name="Brodie E.L."/>
            <person name="Williams K.H."/>
            <person name="Hubbard S.S."/>
            <person name="Banfield J.F."/>
        </authorList>
    </citation>
    <scope>NUCLEOTIDE SEQUENCE [LARGE SCALE GENOMIC DNA]</scope>
</reference>
<evidence type="ECO:0000313" key="2">
    <source>
        <dbReference type="EMBL" id="OHA85734.1"/>
    </source>
</evidence>
<feature type="transmembrane region" description="Helical" evidence="1">
    <location>
        <begin position="149"/>
        <end position="168"/>
    </location>
</feature>
<evidence type="ECO:0008006" key="4">
    <source>
        <dbReference type="Google" id="ProtNLM"/>
    </source>
</evidence>
<feature type="transmembrane region" description="Helical" evidence="1">
    <location>
        <begin position="224"/>
        <end position="244"/>
    </location>
</feature>
<dbReference type="Proteomes" id="UP000178168">
    <property type="component" value="Unassembled WGS sequence"/>
</dbReference>
<sequence>MDFIALIVAIFAFSFAKSARDEVRQLKNTSQVSVPTGSIANNVEIPATAVFPEDLARMSALQSAEMSATPLVESADRVDAFSQWIKEDWIMKLGAFFLLIGFGWFVTYAFMEGWIGPVGRITLGIIMGAAIMVGGFYRTRTFVHQGPFFIAFGAGLVSISVFAARAFYDFFGPVPALGTVLLVSLFTATASIRFNVRWLGFMSILLSGFAPMLTDFMISSSGDTALFLSAYLIAIALGGVLLAAITGWRDVILLVLGVATIYDIQFWNIFGHNDVSEILFILGIVLSLVLYVTNIAAIMRTRAVLPADSTVAVWNGILLLLWIIVGGQNGTFPQYLQSMVAMIPALVFGVTAYLVFVRTQIPQIFYVYGSLAAAFIAAATTFELADNLTALIIAYTIEIALMSFTVFSIGRNLRSAYAILYLMAVPLTMALGAGSFELRRWNDSLFDKDAITVLLFLAVFAMLASVYGRVTTHLDGESRNQSKGVGFLRIITGILAATYLWNTMHVLVENEDMATMLALLVYAVTGIALYFQGIADDSPVLRRTGGIILGLVTLYLLLVSAAEMDMVGRIITFFVIGIALFSTAFIGRSMRGPQRGA</sequence>
<feature type="transmembrane region" description="Helical" evidence="1">
    <location>
        <begin position="199"/>
        <end position="218"/>
    </location>
</feature>
<accession>A0A1G2SL36</accession>
<keyword evidence="1" id="KW-0472">Membrane</keyword>
<feature type="transmembrane region" description="Helical" evidence="1">
    <location>
        <begin position="482"/>
        <end position="501"/>
    </location>
</feature>
<protein>
    <recommendedName>
        <fullName evidence="4">DUF2339 domain-containing protein</fullName>
    </recommendedName>
</protein>
<dbReference type="PANTHER" id="PTHR38434:SF1">
    <property type="entry name" value="BLL2549 PROTEIN"/>
    <property type="match status" value="1"/>
</dbReference>
<feature type="transmembrane region" description="Helical" evidence="1">
    <location>
        <begin position="567"/>
        <end position="587"/>
    </location>
</feature>
<organism evidence="2 3">
    <name type="scientific">Candidatus Yonathbacteria bacterium RIFOXYD1_FULL_52_36</name>
    <dbReference type="NCBI Taxonomy" id="1802730"/>
    <lineage>
        <taxon>Bacteria</taxon>
        <taxon>Candidatus Yonathiibacteriota</taxon>
    </lineage>
</organism>
<feature type="transmembrane region" description="Helical" evidence="1">
    <location>
        <begin position="278"/>
        <end position="299"/>
    </location>
</feature>
<dbReference type="STRING" id="1802730.A2591_02155"/>
<feature type="transmembrane region" description="Helical" evidence="1">
    <location>
        <begin position="388"/>
        <end position="407"/>
    </location>
</feature>
<dbReference type="Pfam" id="PF10101">
    <property type="entry name" value="DUF2339"/>
    <property type="match status" value="1"/>
</dbReference>
<feature type="transmembrane region" description="Helical" evidence="1">
    <location>
        <begin position="251"/>
        <end position="272"/>
    </location>
</feature>
<feature type="transmembrane region" description="Helical" evidence="1">
    <location>
        <begin position="174"/>
        <end position="192"/>
    </location>
</feature>
<feature type="transmembrane region" description="Helical" evidence="1">
    <location>
        <begin position="311"/>
        <end position="329"/>
    </location>
</feature>
<evidence type="ECO:0000256" key="1">
    <source>
        <dbReference type="SAM" id="Phobius"/>
    </source>
</evidence>
<feature type="transmembrane region" description="Helical" evidence="1">
    <location>
        <begin position="513"/>
        <end position="531"/>
    </location>
</feature>
<keyword evidence="1" id="KW-0812">Transmembrane</keyword>
<evidence type="ECO:0000313" key="3">
    <source>
        <dbReference type="Proteomes" id="UP000178168"/>
    </source>
</evidence>